<keyword evidence="3" id="KW-1185">Reference proteome</keyword>
<dbReference type="EMBL" id="WBVT01000001">
    <property type="protein sequence ID" value="KAB7791447.1"/>
    <property type="molecule type" value="Genomic_DNA"/>
</dbReference>
<keyword evidence="1" id="KW-0732">Signal</keyword>
<comment type="caution">
    <text evidence="2">The sequence shown here is derived from an EMBL/GenBank/DDBJ whole genome shotgun (WGS) entry which is preliminary data.</text>
</comment>
<evidence type="ECO:0000313" key="2">
    <source>
        <dbReference type="EMBL" id="KAB7791447.1"/>
    </source>
</evidence>
<dbReference type="PROSITE" id="PS51257">
    <property type="entry name" value="PROKAR_LIPOPROTEIN"/>
    <property type="match status" value="1"/>
</dbReference>
<evidence type="ECO:0000313" key="3">
    <source>
        <dbReference type="Proteomes" id="UP000441772"/>
    </source>
</evidence>
<dbReference type="Proteomes" id="UP000441772">
    <property type="component" value="Unassembled WGS sequence"/>
</dbReference>
<sequence>MSRISKAMAVVACLAAVTSLTACGPIGGGPNAVGSDSAAQSADMKNRRELWSRAVGGADLAYRDLGNAIDDAGNALDGVPENSNDDDVVSLRSVLSGAKQLYDETTIDDTEPKTADGYRTATSKLNDQERELSNKTEALSSAVSTYEKAVEARKTGLRYSILTNEGYSYDVSVSGLGVTTHPDSTQGQPGTAKMIYMLKPSVAASVTNTTSGKQAPTSWGGGGLFGSGDSSVFGTVYPVYTQNVCTFLVGDYDICHQYSIDGKTYWTGGLTVPIALPADGTFDVGETRDVEFQLPDDSSDWTFDNFGITGASNYYFKQDSLDTVSGILSQPAGWVATTPIGNYWRDYGYGEGGYKAGDGKLAEIDGDTYLLAKTEGI</sequence>
<gene>
    <name evidence="2" type="ORF">F7D09_0122</name>
</gene>
<feature type="signal peptide" evidence="1">
    <location>
        <begin position="1"/>
        <end position="22"/>
    </location>
</feature>
<protein>
    <submittedName>
        <fullName evidence="2">Uncharacterized protein</fullName>
    </submittedName>
</protein>
<reference evidence="2 3" key="1">
    <citation type="submission" date="2019-09" db="EMBL/GenBank/DDBJ databases">
        <title>Characterization of the phylogenetic diversity of two novel species belonging to the genus Bifidobacterium: Bifidobacterium cebidarum sp. nov. and Bifidobacterium leontopitheci sp. nov.</title>
        <authorList>
            <person name="Lugli G.A."/>
            <person name="Duranti S."/>
            <person name="Milani C."/>
            <person name="Turroni F."/>
            <person name="Ventura M."/>
        </authorList>
    </citation>
    <scope>NUCLEOTIDE SEQUENCE [LARGE SCALE GENOMIC DNA]</scope>
    <source>
        <strain evidence="2 3">LMG 31471</strain>
    </source>
</reference>
<organism evidence="2 3">
    <name type="scientific">Bifidobacterium leontopitheci</name>
    <dbReference type="NCBI Taxonomy" id="2650774"/>
    <lineage>
        <taxon>Bacteria</taxon>
        <taxon>Bacillati</taxon>
        <taxon>Actinomycetota</taxon>
        <taxon>Actinomycetes</taxon>
        <taxon>Bifidobacteriales</taxon>
        <taxon>Bifidobacteriaceae</taxon>
        <taxon>Bifidobacterium</taxon>
    </lineage>
</organism>
<feature type="chain" id="PRO_5039695923" evidence="1">
    <location>
        <begin position="23"/>
        <end position="377"/>
    </location>
</feature>
<evidence type="ECO:0000256" key="1">
    <source>
        <dbReference type="SAM" id="SignalP"/>
    </source>
</evidence>
<dbReference type="AlphaFoldDB" id="A0A6I1GQ81"/>
<name>A0A6I1GQ81_9BIFI</name>
<accession>A0A6I1GQ81</accession>
<proteinExistence type="predicted"/>